<accession>A0A139BWF8</accession>
<evidence type="ECO:0000256" key="1">
    <source>
        <dbReference type="ARBA" id="ARBA00004533"/>
    </source>
</evidence>
<evidence type="ECO:0000256" key="6">
    <source>
        <dbReference type="ARBA" id="ARBA00023315"/>
    </source>
</evidence>
<dbReference type="PANTHER" id="PTHR30606:SF9">
    <property type="entry name" value="LIPID A BIOSYNTHESIS LAUROYLTRANSFERASE"/>
    <property type="match status" value="1"/>
</dbReference>
<keyword evidence="5 7" id="KW-0472">Membrane</keyword>
<evidence type="ECO:0000256" key="7">
    <source>
        <dbReference type="SAM" id="Phobius"/>
    </source>
</evidence>
<evidence type="ECO:0000256" key="4">
    <source>
        <dbReference type="ARBA" id="ARBA00022679"/>
    </source>
</evidence>
<feature type="transmembrane region" description="Helical" evidence="7">
    <location>
        <begin position="37"/>
        <end position="53"/>
    </location>
</feature>
<evidence type="ECO:0000313" key="8">
    <source>
        <dbReference type="EMBL" id="KXS33321.1"/>
    </source>
</evidence>
<dbReference type="CDD" id="cd07984">
    <property type="entry name" value="LPLAT_LABLAT-like"/>
    <property type="match status" value="1"/>
</dbReference>
<dbReference type="Proteomes" id="UP000070578">
    <property type="component" value="Unassembled WGS sequence"/>
</dbReference>
<dbReference type="GO" id="GO:0009247">
    <property type="term" value="P:glycolipid biosynthetic process"/>
    <property type="evidence" value="ECO:0007669"/>
    <property type="project" value="UniProtKB-ARBA"/>
</dbReference>
<dbReference type="AlphaFoldDB" id="A0A139BWF8"/>
<proteinExistence type="predicted"/>
<reference evidence="8 9" key="1">
    <citation type="submission" date="2016-02" db="EMBL/GenBank/DDBJ databases">
        <authorList>
            <person name="Wen L."/>
            <person name="He K."/>
            <person name="Yang H."/>
        </authorList>
    </citation>
    <scope>NUCLEOTIDE SEQUENCE [LARGE SCALE GENOMIC DNA]</scope>
    <source>
        <strain evidence="8">ShG14-8</strain>
    </source>
</reference>
<comment type="subcellular location">
    <subcellularLocation>
        <location evidence="1">Cell inner membrane</location>
    </subcellularLocation>
</comment>
<name>A0A139BWF8_9PROT</name>
<dbReference type="Pfam" id="PF03279">
    <property type="entry name" value="Lip_A_acyltrans"/>
    <property type="match status" value="1"/>
</dbReference>
<keyword evidence="7" id="KW-0812">Transmembrane</keyword>
<protein>
    <submittedName>
        <fullName evidence="8">Lipid A biosynthesis acyltransferase</fullName>
    </submittedName>
</protein>
<sequence length="320" mass="36859">MHRVRQQGIIRHFKYAPRIRRGITIVSQEWTTRPERSNVLVIRFIVWFALAAGRYASRALLFPICLYFIIVSAKARAASRDYLNRALQRRANLRDIFRHYFFFASTILDRIFLLDGRNELFEIHVQGKEFLKEAISGDRGCLLIGAHMGSFEILHTVSLDHGYAETSMAMYQENARKLNTVLGSINPRRNPSVISLGKIDSMLKIREALDDGETVGMLADRAVSGEKMIRCNFLGGTAEFPSGPFRLAAILDRPIILMFGLYQGGNRYNVYLERLTRLPPGQNPGRDEEIEQSVKQFAGRLEHYCILSPYNWFNFYDIWK</sequence>
<evidence type="ECO:0000313" key="9">
    <source>
        <dbReference type="Proteomes" id="UP000070578"/>
    </source>
</evidence>
<keyword evidence="3" id="KW-0997">Cell inner membrane</keyword>
<evidence type="ECO:0000256" key="2">
    <source>
        <dbReference type="ARBA" id="ARBA00022475"/>
    </source>
</evidence>
<keyword evidence="2" id="KW-1003">Cell membrane</keyword>
<evidence type="ECO:0000256" key="5">
    <source>
        <dbReference type="ARBA" id="ARBA00023136"/>
    </source>
</evidence>
<keyword evidence="7" id="KW-1133">Transmembrane helix</keyword>
<keyword evidence="6 8" id="KW-0012">Acyltransferase</keyword>
<reference evidence="8 9" key="2">
    <citation type="submission" date="2016-03" db="EMBL/GenBank/DDBJ databases">
        <title>New uncultured bacterium of the family Gallionellaceae from acid mine drainage: description and reconstruction of genome based on metagenomic analysis of microbial community.</title>
        <authorList>
            <person name="Kadnikov V."/>
            <person name="Ivasenko D."/>
            <person name="Beletsky A."/>
            <person name="Mardanov A."/>
            <person name="Danilova E."/>
            <person name="Pimenov N."/>
            <person name="Karnachuk O."/>
            <person name="Ravin N."/>
        </authorList>
    </citation>
    <scope>NUCLEOTIDE SEQUENCE [LARGE SCALE GENOMIC DNA]</scope>
    <source>
        <strain evidence="8">ShG14-8</strain>
    </source>
</reference>
<gene>
    <name evidence="8" type="ORF">AWT59_0483</name>
</gene>
<evidence type="ECO:0000256" key="3">
    <source>
        <dbReference type="ARBA" id="ARBA00022519"/>
    </source>
</evidence>
<dbReference type="EMBL" id="LSLI01000007">
    <property type="protein sequence ID" value="KXS33321.1"/>
    <property type="molecule type" value="Genomic_DNA"/>
</dbReference>
<dbReference type="GO" id="GO:0005886">
    <property type="term" value="C:plasma membrane"/>
    <property type="evidence" value="ECO:0007669"/>
    <property type="project" value="UniProtKB-SubCell"/>
</dbReference>
<keyword evidence="4 8" id="KW-0808">Transferase</keyword>
<organism evidence="8 9">
    <name type="scientific">Candidatus Gallionella acididurans</name>
    <dbReference type="NCBI Taxonomy" id="1796491"/>
    <lineage>
        <taxon>Bacteria</taxon>
        <taxon>Pseudomonadati</taxon>
        <taxon>Pseudomonadota</taxon>
        <taxon>Betaproteobacteria</taxon>
        <taxon>Nitrosomonadales</taxon>
        <taxon>Gallionellaceae</taxon>
        <taxon>Gallionella</taxon>
    </lineage>
</organism>
<dbReference type="GO" id="GO:0016746">
    <property type="term" value="F:acyltransferase activity"/>
    <property type="evidence" value="ECO:0007669"/>
    <property type="project" value="UniProtKB-KW"/>
</dbReference>
<dbReference type="PANTHER" id="PTHR30606">
    <property type="entry name" value="LIPID A BIOSYNTHESIS LAUROYL ACYLTRANSFERASE"/>
    <property type="match status" value="1"/>
</dbReference>
<dbReference type="InterPro" id="IPR004960">
    <property type="entry name" value="LipA_acyltrans"/>
</dbReference>
<dbReference type="InterPro" id="IPR014548">
    <property type="entry name" value="Ac_Trasf"/>
</dbReference>
<comment type="caution">
    <text evidence="8">The sequence shown here is derived from an EMBL/GenBank/DDBJ whole genome shotgun (WGS) entry which is preliminary data.</text>
</comment>
<dbReference type="PIRSF" id="PIRSF028561">
    <property type="entry name" value="Ac_Trasf"/>
    <property type="match status" value="1"/>
</dbReference>